<name>A0A8H3PG07_9LECA</name>
<keyword evidence="1" id="KW-0175">Coiled coil</keyword>
<evidence type="ECO:0000256" key="2">
    <source>
        <dbReference type="SAM" id="MobiDB-lite"/>
    </source>
</evidence>
<organism evidence="3 4">
    <name type="scientific">Heterodermia speciosa</name>
    <dbReference type="NCBI Taxonomy" id="116794"/>
    <lineage>
        <taxon>Eukaryota</taxon>
        <taxon>Fungi</taxon>
        <taxon>Dikarya</taxon>
        <taxon>Ascomycota</taxon>
        <taxon>Pezizomycotina</taxon>
        <taxon>Lecanoromycetes</taxon>
        <taxon>OSLEUM clade</taxon>
        <taxon>Lecanoromycetidae</taxon>
        <taxon>Caliciales</taxon>
        <taxon>Physciaceae</taxon>
        <taxon>Heterodermia</taxon>
    </lineage>
</organism>
<reference evidence="3" key="1">
    <citation type="submission" date="2021-03" db="EMBL/GenBank/DDBJ databases">
        <authorList>
            <person name="Tagirdzhanova G."/>
        </authorList>
    </citation>
    <scope>NUCLEOTIDE SEQUENCE</scope>
</reference>
<evidence type="ECO:0000313" key="3">
    <source>
        <dbReference type="EMBL" id="CAF9939544.1"/>
    </source>
</evidence>
<feature type="compositionally biased region" description="Basic residues" evidence="2">
    <location>
        <begin position="563"/>
        <end position="576"/>
    </location>
</feature>
<evidence type="ECO:0000256" key="1">
    <source>
        <dbReference type="SAM" id="Coils"/>
    </source>
</evidence>
<proteinExistence type="predicted"/>
<gene>
    <name evidence="3" type="ORF">HETSPECPRED_001810</name>
</gene>
<keyword evidence="4" id="KW-1185">Reference proteome</keyword>
<dbReference type="AlphaFoldDB" id="A0A8H3PG07"/>
<feature type="compositionally biased region" description="Basic and acidic residues" evidence="2">
    <location>
        <begin position="648"/>
        <end position="663"/>
    </location>
</feature>
<comment type="caution">
    <text evidence="3">The sequence shown here is derived from an EMBL/GenBank/DDBJ whole genome shotgun (WGS) entry which is preliminary data.</text>
</comment>
<dbReference type="OrthoDB" id="5419928at2759"/>
<protein>
    <submittedName>
        <fullName evidence="3">Uncharacterized protein</fullName>
    </submittedName>
</protein>
<feature type="coiled-coil region" evidence="1">
    <location>
        <begin position="278"/>
        <end position="344"/>
    </location>
</feature>
<feature type="compositionally biased region" description="Basic and acidic residues" evidence="2">
    <location>
        <begin position="580"/>
        <end position="599"/>
    </location>
</feature>
<sequence>MSSTKKCTVEELMNMTVVDIQDPDFVAVKIKGWMRLKPEEKERCMLKLRELKNERDELAQSSAVDANALTEKLNQVQRSGSTTPLLPPWDDFDPDPTRVEEDRLKEDKSHEALIEDNGRPCYPIELGFGVFDNEQYKDILEYWQTEKSSGRLVFSTQLSEWQGFRRRQLHDHSWAVRHHWFHRFQELIRERRRKFGLDGDVHLREEVTEQSKLEDWVEYQDLHLREYEKLEESFKTIQEKLLLKRKELAEEAHPVFEEIEGLEFGRFFGMNMEWGDKVNEAKRKQEQMEHKLRVVKTRLEAAQSKELEEKVERDRWIELFAKEVESKRKKMDEFQGLYNEAKRAFDPYDNWWEAKLEEWKSKGWDGWTEEGRRLIDLEEASAEHQTEVRKMEKLKTRRREANSERIGAKIDLEFAEEVLGVARTEDLAPIVERAALLKRTQKEVRFAEFHVEEEKESRRVLSLKWGVLSHLYTIPKLKGEMKRLNVLLNWIEQQRQELIGDDANAIQESGPRRSKRVSAKDHTSSCVTKASDVDHTSKARVRSQKPSTTKSILDPVDPGKVTKALKQKRKGRRRTSVSRDISRATEKTKVESKTAEPKSDAAVPVKEGIHARLRSVHSSRVSKPASKKSLGRQKDSSRLSSKRARQRRTVEDKTHTSLDPDHS</sequence>
<accession>A0A8H3PG07</accession>
<dbReference type="Proteomes" id="UP000664521">
    <property type="component" value="Unassembled WGS sequence"/>
</dbReference>
<feature type="region of interest" description="Disordered" evidence="2">
    <location>
        <begin position="502"/>
        <end position="663"/>
    </location>
</feature>
<feature type="region of interest" description="Disordered" evidence="2">
    <location>
        <begin position="75"/>
        <end position="97"/>
    </location>
</feature>
<evidence type="ECO:0000313" key="4">
    <source>
        <dbReference type="Proteomes" id="UP000664521"/>
    </source>
</evidence>
<feature type="coiled-coil region" evidence="1">
    <location>
        <begin position="374"/>
        <end position="404"/>
    </location>
</feature>
<dbReference type="EMBL" id="CAJPDS010000133">
    <property type="protein sequence ID" value="CAF9939544.1"/>
    <property type="molecule type" value="Genomic_DNA"/>
</dbReference>